<dbReference type="Pfam" id="PF00288">
    <property type="entry name" value="GHMP_kinases_N"/>
    <property type="match status" value="1"/>
</dbReference>
<evidence type="ECO:0000313" key="16">
    <source>
        <dbReference type="EMBL" id="PDO10233.1"/>
    </source>
</evidence>
<accession>A0A2A6DZQ9</accession>
<reference evidence="16 17" key="1">
    <citation type="submission" date="2016-12" db="EMBL/GenBank/DDBJ databases">
        <title>Candidatus Reconcilibacillus cellulovorans genome.</title>
        <authorList>
            <person name="Kolinko S."/>
            <person name="Wu Y.-W."/>
            <person name="Tachea F."/>
            <person name="Denzel E."/>
            <person name="Hiras J."/>
            <person name="Baecker N."/>
            <person name="Chan L.J."/>
            <person name="Eichorst S.A."/>
            <person name="Frey D."/>
            <person name="Adams P.D."/>
            <person name="Pray T."/>
            <person name="Tanjore D."/>
            <person name="Petzold C.J."/>
            <person name="Gladden J.M."/>
            <person name="Simmons B.A."/>
            <person name="Singer S.W."/>
        </authorList>
    </citation>
    <scope>NUCLEOTIDE SEQUENCE [LARGE SCALE GENOMIC DNA]</scope>
    <source>
        <strain evidence="16">JTherm</strain>
    </source>
</reference>
<dbReference type="PANTHER" id="PTHR20861:SF1">
    <property type="entry name" value="HOMOSERINE KINASE"/>
    <property type="match status" value="1"/>
</dbReference>
<dbReference type="SUPFAM" id="SSF55060">
    <property type="entry name" value="GHMP Kinase, C-terminal domain"/>
    <property type="match status" value="1"/>
</dbReference>
<evidence type="ECO:0000256" key="11">
    <source>
        <dbReference type="ARBA" id="ARBA00049375"/>
    </source>
</evidence>
<evidence type="ECO:0000313" key="17">
    <source>
        <dbReference type="Proteomes" id="UP000243688"/>
    </source>
</evidence>
<dbReference type="InterPro" id="IPR013750">
    <property type="entry name" value="GHMP_kinase_C_dom"/>
</dbReference>
<dbReference type="EMBL" id="MOXJ01000017">
    <property type="protein sequence ID" value="PDO10233.1"/>
    <property type="molecule type" value="Genomic_DNA"/>
</dbReference>
<dbReference type="Proteomes" id="UP000243688">
    <property type="component" value="Unassembled WGS sequence"/>
</dbReference>
<keyword evidence="6 13" id="KW-0808">Transferase</keyword>
<dbReference type="NCBIfam" id="NF002288">
    <property type="entry name" value="PRK01212.1-4"/>
    <property type="match status" value="1"/>
</dbReference>
<evidence type="ECO:0000256" key="9">
    <source>
        <dbReference type="ARBA" id="ARBA00022777"/>
    </source>
</evidence>
<evidence type="ECO:0000256" key="8">
    <source>
        <dbReference type="ARBA" id="ARBA00022741"/>
    </source>
</evidence>
<dbReference type="InterPro" id="IPR036554">
    <property type="entry name" value="GHMP_kinase_C_sf"/>
</dbReference>
<feature type="binding site" evidence="13">
    <location>
        <begin position="91"/>
        <end position="101"/>
    </location>
    <ligand>
        <name>ATP</name>
        <dbReference type="ChEBI" id="CHEBI:30616"/>
    </ligand>
</feature>
<dbReference type="GO" id="GO:0005524">
    <property type="term" value="F:ATP binding"/>
    <property type="evidence" value="ECO:0007669"/>
    <property type="project" value="UniProtKB-UniRule"/>
</dbReference>
<comment type="subcellular location">
    <subcellularLocation>
        <location evidence="13">Cytoplasm</location>
    </subcellularLocation>
</comment>
<dbReference type="EC" id="2.7.1.39" evidence="3 13"/>
<evidence type="ECO:0000256" key="4">
    <source>
        <dbReference type="ARBA" id="ARBA00017858"/>
    </source>
</evidence>
<keyword evidence="7 13" id="KW-0791">Threonine biosynthesis</keyword>
<dbReference type="GO" id="GO:0005737">
    <property type="term" value="C:cytoplasm"/>
    <property type="evidence" value="ECO:0007669"/>
    <property type="project" value="UniProtKB-SubCell"/>
</dbReference>
<evidence type="ECO:0000256" key="5">
    <source>
        <dbReference type="ARBA" id="ARBA00022605"/>
    </source>
</evidence>
<name>A0A2A6DZQ9_9BACL</name>
<dbReference type="GO" id="GO:0009088">
    <property type="term" value="P:threonine biosynthetic process"/>
    <property type="evidence" value="ECO:0007669"/>
    <property type="project" value="UniProtKB-UniRule"/>
</dbReference>
<evidence type="ECO:0000256" key="6">
    <source>
        <dbReference type="ARBA" id="ARBA00022679"/>
    </source>
</evidence>
<evidence type="ECO:0000256" key="2">
    <source>
        <dbReference type="ARBA" id="ARBA00007370"/>
    </source>
</evidence>
<evidence type="ECO:0000256" key="1">
    <source>
        <dbReference type="ARBA" id="ARBA00005015"/>
    </source>
</evidence>
<keyword evidence="9 13" id="KW-0418">Kinase</keyword>
<dbReference type="SUPFAM" id="SSF54211">
    <property type="entry name" value="Ribosomal protein S5 domain 2-like"/>
    <property type="match status" value="1"/>
</dbReference>
<dbReference type="Gene3D" id="3.30.230.10">
    <property type="match status" value="1"/>
</dbReference>
<keyword evidence="13" id="KW-0963">Cytoplasm</keyword>
<dbReference type="PIRSF" id="PIRSF000676">
    <property type="entry name" value="Homoser_kin"/>
    <property type="match status" value="1"/>
</dbReference>
<dbReference type="InterPro" id="IPR020568">
    <property type="entry name" value="Ribosomal_Su5_D2-typ_SF"/>
</dbReference>
<dbReference type="Pfam" id="PF08544">
    <property type="entry name" value="GHMP_kinases_C"/>
    <property type="match status" value="1"/>
</dbReference>
<dbReference type="InterPro" id="IPR006203">
    <property type="entry name" value="GHMP_knse_ATP-bd_CS"/>
</dbReference>
<keyword evidence="8 13" id="KW-0547">Nucleotide-binding</keyword>
<evidence type="ECO:0000259" key="15">
    <source>
        <dbReference type="Pfam" id="PF08544"/>
    </source>
</evidence>
<dbReference type="Gene3D" id="3.30.70.890">
    <property type="entry name" value="GHMP kinase, C-terminal domain"/>
    <property type="match status" value="1"/>
</dbReference>
<dbReference type="GO" id="GO:0004413">
    <property type="term" value="F:homoserine kinase activity"/>
    <property type="evidence" value="ECO:0007669"/>
    <property type="project" value="UniProtKB-UniRule"/>
</dbReference>
<dbReference type="UniPathway" id="UPA00050">
    <property type="reaction ID" value="UER00064"/>
</dbReference>
<dbReference type="HAMAP" id="MF_00384">
    <property type="entry name" value="Homoser_kinase"/>
    <property type="match status" value="1"/>
</dbReference>
<comment type="function">
    <text evidence="12 13">Catalyzes the ATP-dependent phosphorylation of L-homoserine to L-homoserine phosphate.</text>
</comment>
<sequence length="334" mass="35333">MPAPGARVRVRVPASTANLGPGFDVLGLALELYAWVELAAAPRTVIRLHGANLDGVPTDKTNLVYRVAQQLFARAGVEVPELEIDIKSDIPLTRGLGSSASAIVAALVAANALVGTPFGADELFRMASAWEGHPDNVGASLFGGLVVAFWDGKRVDYLKVVPDERLEVLVAVPDFPLSTKAARHALPDRVPMRDAVFNVGHASLLVGALCCGRLDLLRVAMRDALHQPYRARLIPGLSRILEEAEHHGALGVALSGSGPTLLALVDRSETRKAELEAFLLDTLAKENVPARTMWLRPAVEGAVVLENGDVGVPFAQLASAQAPSRVLSKGEVGA</sequence>
<dbReference type="PANTHER" id="PTHR20861">
    <property type="entry name" value="HOMOSERINE/4-DIPHOSPHOCYTIDYL-2-C-METHYL-D-ERYTHRITOL KINASE"/>
    <property type="match status" value="1"/>
</dbReference>
<dbReference type="InterPro" id="IPR000870">
    <property type="entry name" value="Homoserine_kinase"/>
</dbReference>
<dbReference type="InterPro" id="IPR006204">
    <property type="entry name" value="GHMP_kinase_N_dom"/>
</dbReference>
<gene>
    <name evidence="13" type="primary">thrB</name>
    <name evidence="16" type="ORF">BLM47_08250</name>
</gene>
<organism evidence="16 17">
    <name type="scientific">Candidatus Reconcilbacillus cellulovorans</name>
    <dbReference type="NCBI Taxonomy" id="1906605"/>
    <lineage>
        <taxon>Bacteria</taxon>
        <taxon>Bacillati</taxon>
        <taxon>Bacillota</taxon>
        <taxon>Bacilli</taxon>
        <taxon>Bacillales</taxon>
        <taxon>Paenibacillaceae</taxon>
        <taxon>Candidatus Reconcilbacillus</taxon>
    </lineage>
</organism>
<evidence type="ECO:0000256" key="7">
    <source>
        <dbReference type="ARBA" id="ARBA00022697"/>
    </source>
</evidence>
<keyword evidence="10 13" id="KW-0067">ATP-binding</keyword>
<evidence type="ECO:0000256" key="12">
    <source>
        <dbReference type="ARBA" id="ARBA00049954"/>
    </source>
</evidence>
<comment type="caution">
    <text evidence="16">The sequence shown here is derived from an EMBL/GenBank/DDBJ whole genome shotgun (WGS) entry which is preliminary data.</text>
</comment>
<evidence type="ECO:0000256" key="13">
    <source>
        <dbReference type="HAMAP-Rule" id="MF_00384"/>
    </source>
</evidence>
<feature type="domain" description="GHMP kinase C-terminal" evidence="15">
    <location>
        <begin position="208"/>
        <end position="275"/>
    </location>
</feature>
<evidence type="ECO:0000259" key="14">
    <source>
        <dbReference type="Pfam" id="PF00288"/>
    </source>
</evidence>
<feature type="domain" description="GHMP kinase N-terminal" evidence="14">
    <location>
        <begin position="62"/>
        <end position="144"/>
    </location>
</feature>
<dbReference type="NCBIfam" id="TIGR00191">
    <property type="entry name" value="thrB"/>
    <property type="match status" value="1"/>
</dbReference>
<comment type="similarity">
    <text evidence="2 13">Belongs to the GHMP kinase family. Homoserine kinase subfamily.</text>
</comment>
<dbReference type="PROSITE" id="PS00627">
    <property type="entry name" value="GHMP_KINASES_ATP"/>
    <property type="match status" value="1"/>
</dbReference>
<proteinExistence type="inferred from homology"/>
<dbReference type="AlphaFoldDB" id="A0A2A6DZQ9"/>
<keyword evidence="5 13" id="KW-0028">Amino-acid biosynthesis</keyword>
<evidence type="ECO:0000256" key="10">
    <source>
        <dbReference type="ARBA" id="ARBA00022840"/>
    </source>
</evidence>
<evidence type="ECO:0000256" key="3">
    <source>
        <dbReference type="ARBA" id="ARBA00012078"/>
    </source>
</evidence>
<comment type="pathway">
    <text evidence="1 13">Amino-acid biosynthesis; L-threonine biosynthesis; L-threonine from L-aspartate: step 4/5.</text>
</comment>
<comment type="catalytic activity">
    <reaction evidence="11 13">
        <text>L-homoserine + ATP = O-phospho-L-homoserine + ADP + H(+)</text>
        <dbReference type="Rhea" id="RHEA:13985"/>
        <dbReference type="ChEBI" id="CHEBI:15378"/>
        <dbReference type="ChEBI" id="CHEBI:30616"/>
        <dbReference type="ChEBI" id="CHEBI:57476"/>
        <dbReference type="ChEBI" id="CHEBI:57590"/>
        <dbReference type="ChEBI" id="CHEBI:456216"/>
        <dbReference type="EC" id="2.7.1.39"/>
    </reaction>
</comment>
<dbReference type="InterPro" id="IPR014721">
    <property type="entry name" value="Ribsml_uS5_D2-typ_fold_subgr"/>
</dbReference>
<dbReference type="PRINTS" id="PR00958">
    <property type="entry name" value="HOMSERKINASE"/>
</dbReference>
<protein>
    <recommendedName>
        <fullName evidence="4 13">Homoserine kinase</fullName>
        <shortName evidence="13">HK</shortName>
        <shortName evidence="13">HSK</shortName>
        <ecNumber evidence="3 13">2.7.1.39</ecNumber>
    </recommendedName>
</protein>